<comment type="caution">
    <text evidence="2">The sequence shown here is derived from an EMBL/GenBank/DDBJ whole genome shotgun (WGS) entry which is preliminary data.</text>
</comment>
<dbReference type="PANTHER" id="PTHR41878:SF1">
    <property type="entry name" value="TNPR PROTEIN"/>
    <property type="match status" value="1"/>
</dbReference>
<protein>
    <recommendedName>
        <fullName evidence="1">Plasmid pRiA4b Orf3-like domain-containing protein</fullName>
    </recommendedName>
</protein>
<evidence type="ECO:0000313" key="2">
    <source>
        <dbReference type="EMBL" id="TFY73255.1"/>
    </source>
</evidence>
<feature type="domain" description="Plasmid pRiA4b Orf3-like" evidence="1">
    <location>
        <begin position="133"/>
        <end position="269"/>
    </location>
</feature>
<dbReference type="InterPro" id="IPR024047">
    <property type="entry name" value="MM3350-like_sf"/>
</dbReference>
<dbReference type="SUPFAM" id="SSF159941">
    <property type="entry name" value="MM3350-like"/>
    <property type="match status" value="1"/>
</dbReference>
<dbReference type="AlphaFoldDB" id="A0A4Y9ZER0"/>
<dbReference type="InterPro" id="IPR012912">
    <property type="entry name" value="Plasmid_pRiA4b_Orf3-like"/>
</dbReference>
<dbReference type="OrthoDB" id="432970at2759"/>
<dbReference type="EMBL" id="SFCI01003101">
    <property type="protein sequence ID" value="TFY73255.1"/>
    <property type="molecule type" value="Genomic_DNA"/>
</dbReference>
<gene>
    <name evidence="2" type="ORF">EWM64_g10757</name>
</gene>
<reference evidence="2 3" key="1">
    <citation type="submission" date="2019-02" db="EMBL/GenBank/DDBJ databases">
        <title>Genome sequencing of the rare red list fungi Hericium alpestre (H. flagellum).</title>
        <authorList>
            <person name="Buettner E."/>
            <person name="Kellner H."/>
        </authorList>
    </citation>
    <scope>NUCLEOTIDE SEQUENCE [LARGE SCALE GENOMIC DNA]</scope>
    <source>
        <strain evidence="2 3">DSM 108284</strain>
    </source>
</reference>
<feature type="non-terminal residue" evidence="2">
    <location>
        <position position="282"/>
    </location>
</feature>
<dbReference type="Pfam" id="PF07929">
    <property type="entry name" value="PRiA4_ORF3"/>
    <property type="match status" value="1"/>
</dbReference>
<dbReference type="Gene3D" id="3.10.290.30">
    <property type="entry name" value="MM3350-like"/>
    <property type="match status" value="1"/>
</dbReference>
<organism evidence="2 3">
    <name type="scientific">Hericium alpestre</name>
    <dbReference type="NCBI Taxonomy" id="135208"/>
    <lineage>
        <taxon>Eukaryota</taxon>
        <taxon>Fungi</taxon>
        <taxon>Dikarya</taxon>
        <taxon>Basidiomycota</taxon>
        <taxon>Agaricomycotina</taxon>
        <taxon>Agaricomycetes</taxon>
        <taxon>Russulales</taxon>
        <taxon>Hericiaceae</taxon>
        <taxon>Hericium</taxon>
    </lineage>
</organism>
<evidence type="ECO:0000259" key="1">
    <source>
        <dbReference type="Pfam" id="PF07929"/>
    </source>
</evidence>
<proteinExistence type="predicted"/>
<accession>A0A4Y9ZER0</accession>
<evidence type="ECO:0000313" key="3">
    <source>
        <dbReference type="Proteomes" id="UP000298061"/>
    </source>
</evidence>
<keyword evidence="3" id="KW-1185">Reference proteome</keyword>
<name>A0A4Y9ZER0_9AGAM</name>
<dbReference type="Proteomes" id="UP000298061">
    <property type="component" value="Unassembled WGS sequence"/>
</dbReference>
<dbReference type="PANTHER" id="PTHR41878">
    <property type="entry name" value="LEXA REPRESSOR-RELATED"/>
    <property type="match status" value="1"/>
</dbReference>
<sequence length="282" mass="31845">MNFDEDDEDEDSPIEAAYVRFHPRDDPDIYPKVILTHPDTYEPHKDWLGRTTWWGVEPQVWPEDSPHAGWVNFGDSDKFMQRRMAGNIYIPHANGGLDIYGGSPEQQFVNRLVELQIEKLSKMDLGDLQQRDYMLRIRLDGIKDSAGNDRIWRRFRVSGGLSIAALSDKVLTPLMGWTRNYHAHAFTVYKDGAVYADPECQAVDSTHLLSIGYGAVPETSEHGVWTLAHLLQAEGEEMIWLHDFGDRWTHMITVEEIAPASSSTSAVAVLDAPVPVRAKTAA</sequence>